<sequence length="71" mass="7854">GLQWCLLKEEEVVPRILALEGRRGRLKNVEPLGSSAADPARSRRKSRAPVESESDALSTSEAKLLRKLEAQ</sequence>
<evidence type="ECO:0000313" key="3">
    <source>
        <dbReference type="Proteomes" id="UP001529510"/>
    </source>
</evidence>
<gene>
    <name evidence="2" type="ORF">M9458_020687</name>
</gene>
<dbReference type="EMBL" id="JAMKFB020000009">
    <property type="protein sequence ID" value="KAL0184991.1"/>
    <property type="molecule type" value="Genomic_DNA"/>
</dbReference>
<accession>A0ABD0QFM7</accession>
<dbReference type="Proteomes" id="UP001529510">
    <property type="component" value="Unassembled WGS sequence"/>
</dbReference>
<evidence type="ECO:0000256" key="1">
    <source>
        <dbReference type="SAM" id="MobiDB-lite"/>
    </source>
</evidence>
<name>A0ABD0QFM7_CIRMR</name>
<feature type="non-terminal residue" evidence="2">
    <location>
        <position position="71"/>
    </location>
</feature>
<reference evidence="2 3" key="1">
    <citation type="submission" date="2024-05" db="EMBL/GenBank/DDBJ databases">
        <title>Genome sequencing and assembly of Indian major carp, Cirrhinus mrigala (Hamilton, 1822).</title>
        <authorList>
            <person name="Mohindra V."/>
            <person name="Chowdhury L.M."/>
            <person name="Lal K."/>
            <person name="Jena J.K."/>
        </authorList>
    </citation>
    <scope>NUCLEOTIDE SEQUENCE [LARGE SCALE GENOMIC DNA]</scope>
    <source>
        <strain evidence="2">CM1030</strain>
        <tissue evidence="2">Blood</tissue>
    </source>
</reference>
<evidence type="ECO:0000313" key="2">
    <source>
        <dbReference type="EMBL" id="KAL0184991.1"/>
    </source>
</evidence>
<comment type="caution">
    <text evidence="2">The sequence shown here is derived from an EMBL/GenBank/DDBJ whole genome shotgun (WGS) entry which is preliminary data.</text>
</comment>
<feature type="non-terminal residue" evidence="2">
    <location>
        <position position="1"/>
    </location>
</feature>
<keyword evidence="3" id="KW-1185">Reference proteome</keyword>
<organism evidence="2 3">
    <name type="scientific">Cirrhinus mrigala</name>
    <name type="common">Mrigala</name>
    <dbReference type="NCBI Taxonomy" id="683832"/>
    <lineage>
        <taxon>Eukaryota</taxon>
        <taxon>Metazoa</taxon>
        <taxon>Chordata</taxon>
        <taxon>Craniata</taxon>
        <taxon>Vertebrata</taxon>
        <taxon>Euteleostomi</taxon>
        <taxon>Actinopterygii</taxon>
        <taxon>Neopterygii</taxon>
        <taxon>Teleostei</taxon>
        <taxon>Ostariophysi</taxon>
        <taxon>Cypriniformes</taxon>
        <taxon>Cyprinidae</taxon>
        <taxon>Labeoninae</taxon>
        <taxon>Labeonini</taxon>
        <taxon>Cirrhinus</taxon>
    </lineage>
</organism>
<dbReference type="AlphaFoldDB" id="A0ABD0QFM7"/>
<feature type="region of interest" description="Disordered" evidence="1">
    <location>
        <begin position="29"/>
        <end position="61"/>
    </location>
</feature>
<protein>
    <submittedName>
        <fullName evidence="2">Uncharacterized protein</fullName>
    </submittedName>
</protein>
<proteinExistence type="predicted"/>